<dbReference type="PROSITE" id="PS51193">
    <property type="entry name" value="HELICASE_ATP_BIND_2"/>
    <property type="match status" value="1"/>
</dbReference>
<proteinExistence type="predicted"/>
<accession>A0A9P6H146</accession>
<dbReference type="EC" id="5.6.2.3" evidence="9"/>
<evidence type="ECO:0000259" key="11">
    <source>
        <dbReference type="PROSITE" id="PS51193"/>
    </source>
</evidence>
<evidence type="ECO:0000256" key="3">
    <source>
        <dbReference type="ARBA" id="ARBA00022801"/>
    </source>
</evidence>
<dbReference type="AlphaFoldDB" id="A0A9P6H146"/>
<dbReference type="GO" id="GO:0046872">
    <property type="term" value="F:metal ion binding"/>
    <property type="evidence" value="ECO:0007669"/>
    <property type="project" value="UniProtKB-KW"/>
</dbReference>
<organism evidence="12 13">
    <name type="scientific">Nosema granulosis</name>
    <dbReference type="NCBI Taxonomy" id="83296"/>
    <lineage>
        <taxon>Eukaryota</taxon>
        <taxon>Fungi</taxon>
        <taxon>Fungi incertae sedis</taxon>
        <taxon>Microsporidia</taxon>
        <taxon>Nosematidae</taxon>
        <taxon>Nosema</taxon>
    </lineage>
</organism>
<reference evidence="12 13" key="1">
    <citation type="journal article" date="2020" name="Genome Biol. Evol.">
        <title>Comparative genomics of strictly vertically transmitted, feminizing microsporidia endosymbionts of amphipod crustaceans.</title>
        <authorList>
            <person name="Cormier A."/>
            <person name="Chebbi M.A."/>
            <person name="Giraud I."/>
            <person name="Wattier R."/>
            <person name="Teixeira M."/>
            <person name="Gilbert C."/>
            <person name="Rigaud T."/>
            <person name="Cordaux R."/>
        </authorList>
    </citation>
    <scope>NUCLEOTIDE SEQUENCE [LARGE SCALE GENOMIC DNA]</scope>
    <source>
        <strain evidence="12 13">Ou3-Ou53</strain>
    </source>
</reference>
<keyword evidence="2" id="KW-0547">Nucleotide-binding</keyword>
<dbReference type="GO" id="GO:1990918">
    <property type="term" value="P:double-strand break repair involved in meiotic recombination"/>
    <property type="evidence" value="ECO:0007669"/>
    <property type="project" value="TreeGrafter"/>
</dbReference>
<keyword evidence="7" id="KW-0411">Iron-sulfur</keyword>
<dbReference type="InterPro" id="IPR014001">
    <property type="entry name" value="Helicase_ATP-bd"/>
</dbReference>
<dbReference type="SMART" id="SM00488">
    <property type="entry name" value="DEXDc2"/>
    <property type="match status" value="1"/>
</dbReference>
<keyword evidence="8" id="KW-0413">Isomerase</keyword>
<evidence type="ECO:0000313" key="13">
    <source>
        <dbReference type="Proteomes" id="UP000740883"/>
    </source>
</evidence>
<dbReference type="GO" id="GO:0005634">
    <property type="term" value="C:nucleus"/>
    <property type="evidence" value="ECO:0007669"/>
    <property type="project" value="TreeGrafter"/>
</dbReference>
<evidence type="ECO:0000256" key="9">
    <source>
        <dbReference type="ARBA" id="ARBA00044969"/>
    </source>
</evidence>
<dbReference type="InterPro" id="IPR002464">
    <property type="entry name" value="DNA/RNA_helicase_DEAH_CS"/>
</dbReference>
<comment type="caution">
    <text evidence="12">The sequence shown here is derived from an EMBL/GenBank/DDBJ whole genome shotgun (WGS) entry which is preliminary data.</text>
</comment>
<evidence type="ECO:0000313" key="12">
    <source>
        <dbReference type="EMBL" id="KAF9764424.1"/>
    </source>
</evidence>
<dbReference type="Pfam" id="PF13307">
    <property type="entry name" value="Helicase_C_2"/>
    <property type="match status" value="1"/>
</dbReference>
<keyword evidence="13" id="KW-1185">Reference proteome</keyword>
<dbReference type="SMART" id="SM00487">
    <property type="entry name" value="DEXDc"/>
    <property type="match status" value="1"/>
</dbReference>
<dbReference type="GO" id="GO:0051536">
    <property type="term" value="F:iron-sulfur cluster binding"/>
    <property type="evidence" value="ECO:0007669"/>
    <property type="project" value="UniProtKB-KW"/>
</dbReference>
<dbReference type="InterPro" id="IPR027417">
    <property type="entry name" value="P-loop_NTPase"/>
</dbReference>
<dbReference type="GO" id="GO:0043139">
    <property type="term" value="F:5'-3' DNA helicase activity"/>
    <property type="evidence" value="ECO:0007669"/>
    <property type="project" value="UniProtKB-EC"/>
</dbReference>
<evidence type="ECO:0000256" key="10">
    <source>
        <dbReference type="ARBA" id="ARBA00048954"/>
    </source>
</evidence>
<dbReference type="InterPro" id="IPR006555">
    <property type="entry name" value="ATP-dep_Helicase_C"/>
</dbReference>
<gene>
    <name evidence="12" type="primary">Rtel1</name>
    <name evidence="12" type="ORF">NGRA_0576</name>
</gene>
<dbReference type="InterPro" id="IPR010614">
    <property type="entry name" value="RAD3-like_helicase_DEAD"/>
</dbReference>
<dbReference type="GO" id="GO:0006289">
    <property type="term" value="P:nucleotide-excision repair"/>
    <property type="evidence" value="ECO:0007669"/>
    <property type="project" value="TreeGrafter"/>
</dbReference>
<dbReference type="SMART" id="SM00491">
    <property type="entry name" value="HELICc2"/>
    <property type="match status" value="1"/>
</dbReference>
<dbReference type="Proteomes" id="UP000740883">
    <property type="component" value="Unassembled WGS sequence"/>
</dbReference>
<evidence type="ECO:0000256" key="8">
    <source>
        <dbReference type="ARBA" id="ARBA00023235"/>
    </source>
</evidence>
<dbReference type="GO" id="GO:0005524">
    <property type="term" value="F:ATP binding"/>
    <property type="evidence" value="ECO:0007669"/>
    <property type="project" value="UniProtKB-KW"/>
</dbReference>
<comment type="catalytic activity">
    <reaction evidence="10">
        <text>ATP + H2O = ADP + phosphate + H(+)</text>
        <dbReference type="Rhea" id="RHEA:13065"/>
        <dbReference type="ChEBI" id="CHEBI:15377"/>
        <dbReference type="ChEBI" id="CHEBI:15378"/>
        <dbReference type="ChEBI" id="CHEBI:30616"/>
        <dbReference type="ChEBI" id="CHEBI:43474"/>
        <dbReference type="ChEBI" id="CHEBI:456216"/>
        <dbReference type="EC" id="5.6.2.3"/>
    </reaction>
</comment>
<evidence type="ECO:0000256" key="5">
    <source>
        <dbReference type="ARBA" id="ARBA00022840"/>
    </source>
</evidence>
<dbReference type="PANTHER" id="PTHR11472:SF47">
    <property type="entry name" value="FANCONI ANEMIA GROUP J PROTEIN"/>
    <property type="match status" value="1"/>
</dbReference>
<dbReference type="Pfam" id="PF06733">
    <property type="entry name" value="DEAD_2"/>
    <property type="match status" value="1"/>
</dbReference>
<dbReference type="Gene3D" id="3.40.50.300">
    <property type="entry name" value="P-loop containing nucleotide triphosphate hydrolases"/>
    <property type="match status" value="2"/>
</dbReference>
<dbReference type="EMBL" id="SBJO01000023">
    <property type="protein sequence ID" value="KAF9764424.1"/>
    <property type="molecule type" value="Genomic_DNA"/>
</dbReference>
<feature type="domain" description="Helicase ATP-binding" evidence="11">
    <location>
        <begin position="7"/>
        <end position="295"/>
    </location>
</feature>
<evidence type="ECO:0000256" key="7">
    <source>
        <dbReference type="ARBA" id="ARBA00023014"/>
    </source>
</evidence>
<dbReference type="PANTHER" id="PTHR11472">
    <property type="entry name" value="DNA REPAIR DEAD HELICASE RAD3/XP-D SUBFAMILY MEMBER"/>
    <property type="match status" value="1"/>
</dbReference>
<keyword evidence="4 12" id="KW-0347">Helicase</keyword>
<keyword evidence="3" id="KW-0378">Hydrolase</keyword>
<keyword evidence="6" id="KW-0408">Iron</keyword>
<evidence type="ECO:0000256" key="2">
    <source>
        <dbReference type="ARBA" id="ARBA00022741"/>
    </source>
</evidence>
<protein>
    <recommendedName>
        <fullName evidence="9">DNA 5'-3' helicase</fullName>
        <ecNumber evidence="9">5.6.2.3</ecNumber>
    </recommendedName>
</protein>
<dbReference type="PROSITE" id="PS00690">
    <property type="entry name" value="DEAH_ATP_HELICASE"/>
    <property type="match status" value="1"/>
</dbReference>
<evidence type="ECO:0000256" key="1">
    <source>
        <dbReference type="ARBA" id="ARBA00022723"/>
    </source>
</evidence>
<keyword evidence="1" id="KW-0479">Metal-binding</keyword>
<dbReference type="InterPro" id="IPR014013">
    <property type="entry name" value="Helic_SF1/SF2_ATP-bd_DinG/Rad3"/>
</dbReference>
<dbReference type="OrthoDB" id="272481at2759"/>
<dbReference type="SUPFAM" id="SSF52540">
    <property type="entry name" value="P-loop containing nucleoside triphosphate hydrolases"/>
    <property type="match status" value="1"/>
</dbReference>
<dbReference type="InterPro" id="IPR006554">
    <property type="entry name" value="Helicase-like_DEXD_c2"/>
</dbReference>
<dbReference type="GO" id="GO:0003677">
    <property type="term" value="F:DNA binding"/>
    <property type="evidence" value="ECO:0007669"/>
    <property type="project" value="InterPro"/>
</dbReference>
<name>A0A9P6H146_9MICR</name>
<dbReference type="InterPro" id="IPR045028">
    <property type="entry name" value="DinG/Rad3-like"/>
</dbReference>
<dbReference type="CDD" id="cd18788">
    <property type="entry name" value="SF2_C_XPD"/>
    <property type="match status" value="1"/>
</dbReference>
<evidence type="ECO:0000256" key="4">
    <source>
        <dbReference type="ARBA" id="ARBA00022806"/>
    </source>
</evidence>
<evidence type="ECO:0000256" key="6">
    <source>
        <dbReference type="ARBA" id="ARBA00023004"/>
    </source>
</evidence>
<dbReference type="GO" id="GO:0016818">
    <property type="term" value="F:hydrolase activity, acting on acid anhydrides, in phosphorus-containing anhydrides"/>
    <property type="evidence" value="ECO:0007669"/>
    <property type="project" value="InterPro"/>
</dbReference>
<sequence length="694" mass="79342">MVKIKINGIPVDLPYEPYPAQLVTMENILACLSKGESGLIESPTGTGKSLSIICSVLAYREHTIKNIAEVRRKKTTEGGEKEPEEVIKDVDPLKIIICSRTHKQLDQLVNQLRKTRYKPRMSILASRTQYCINPKLKDVGDKNSACSELVKANNCMYFTGKDRLTKRMGDKLFDIEELVKEGKKCAGCPYFASRRLNDEAEIIFAPYNYLLDSNIRETTNIDLKNAVVIIDEAHNVDDVCRASGSLELGFRIIEIITNELMSAIKKAAFLGDIKMDFINLLELFRKFVEHVPKITVFDKTNFNGKMRIRKGKEIKKELDSMGITKDLMVLYKNSLYSIVKNEEGKSLINVNTLHALESVDRVLSALHFNDCDVYAFVFHKEEGRYSNKEKYSYNFWLLDGAYVFRPFVKEVRALALLSGTLSPFVSFSSELGHKFEHEVVAPHLITDKQIFISCLKKGHLKQEMVGNYKSYESITYLDQVAKVVVDTANKVKDFGGTLLFVPSYSFLDNITKRINLMKIKNLLLEPKSGKGGEFDSILKKYHSKISAKEAVVLGCVYRGKASEGVDFKDSSARAVICVGIPYPSLHDAQIELKKEYNDKNKHFNGRRWYETQAFRAVNQAVGRAIRHKEDWGIVMMLDSRYQDKRIQNQLSGWVSQHVKVFESYEDSLKRMNVFLDERKKEQKEPNHLLKSFKQ</sequence>
<keyword evidence="5" id="KW-0067">ATP-binding</keyword>